<evidence type="ECO:0000256" key="1">
    <source>
        <dbReference type="SAM" id="SignalP"/>
    </source>
</evidence>
<dbReference type="Proteomes" id="UP000015106">
    <property type="component" value="Chromosome 3"/>
</dbReference>
<keyword evidence="3" id="KW-1185">Reference proteome</keyword>
<dbReference type="PROSITE" id="PS51257">
    <property type="entry name" value="PROKAR_LIPOPROTEIN"/>
    <property type="match status" value="1"/>
</dbReference>
<proteinExistence type="predicted"/>
<feature type="chain" id="PRO_5035810739" description="Secreted protein" evidence="1">
    <location>
        <begin position="33"/>
        <end position="122"/>
    </location>
</feature>
<organism evidence="2 3">
    <name type="scientific">Triticum urartu</name>
    <name type="common">Red wild einkorn</name>
    <name type="synonym">Crithodium urartu</name>
    <dbReference type="NCBI Taxonomy" id="4572"/>
    <lineage>
        <taxon>Eukaryota</taxon>
        <taxon>Viridiplantae</taxon>
        <taxon>Streptophyta</taxon>
        <taxon>Embryophyta</taxon>
        <taxon>Tracheophyta</taxon>
        <taxon>Spermatophyta</taxon>
        <taxon>Magnoliopsida</taxon>
        <taxon>Liliopsida</taxon>
        <taxon>Poales</taxon>
        <taxon>Poaceae</taxon>
        <taxon>BOP clade</taxon>
        <taxon>Pooideae</taxon>
        <taxon>Triticodae</taxon>
        <taxon>Triticeae</taxon>
        <taxon>Triticinae</taxon>
        <taxon>Triticum</taxon>
    </lineage>
</organism>
<reference evidence="2" key="2">
    <citation type="submission" date="2018-03" db="EMBL/GenBank/DDBJ databases">
        <title>The Triticum urartu genome reveals the dynamic nature of wheat genome evolution.</title>
        <authorList>
            <person name="Ling H."/>
            <person name="Ma B."/>
            <person name="Shi X."/>
            <person name="Liu H."/>
            <person name="Dong L."/>
            <person name="Sun H."/>
            <person name="Cao Y."/>
            <person name="Gao Q."/>
            <person name="Zheng S."/>
            <person name="Li Y."/>
            <person name="Yu Y."/>
            <person name="Du H."/>
            <person name="Qi M."/>
            <person name="Li Y."/>
            <person name="Yu H."/>
            <person name="Cui Y."/>
            <person name="Wang N."/>
            <person name="Chen C."/>
            <person name="Wu H."/>
            <person name="Zhao Y."/>
            <person name="Zhang J."/>
            <person name="Li Y."/>
            <person name="Zhou W."/>
            <person name="Zhang B."/>
            <person name="Hu W."/>
            <person name="Eijk M."/>
            <person name="Tang J."/>
            <person name="Witsenboer H."/>
            <person name="Zhao S."/>
            <person name="Li Z."/>
            <person name="Zhang A."/>
            <person name="Wang D."/>
            <person name="Liang C."/>
        </authorList>
    </citation>
    <scope>NUCLEOTIDE SEQUENCE [LARGE SCALE GENOMIC DNA]</scope>
    <source>
        <strain evidence="2">cv. G1812</strain>
    </source>
</reference>
<feature type="signal peptide" evidence="1">
    <location>
        <begin position="1"/>
        <end position="32"/>
    </location>
</feature>
<dbReference type="EnsemblPlants" id="TuG1812G0300000739.01.T01">
    <property type="protein sequence ID" value="TuG1812G0300000739.01.T01.cds466603"/>
    <property type="gene ID" value="TuG1812G0300000739.01"/>
</dbReference>
<name>A0A8R7PNL6_TRIUA</name>
<accession>A0A8R7PNL6</accession>
<gene>
    <name evidence="2" type="primary">LOC125542599</name>
</gene>
<reference evidence="3" key="1">
    <citation type="journal article" date="2013" name="Nature">
        <title>Draft genome of the wheat A-genome progenitor Triticum urartu.</title>
        <authorList>
            <person name="Ling H.Q."/>
            <person name="Zhao S."/>
            <person name="Liu D."/>
            <person name="Wang J."/>
            <person name="Sun H."/>
            <person name="Zhang C."/>
            <person name="Fan H."/>
            <person name="Li D."/>
            <person name="Dong L."/>
            <person name="Tao Y."/>
            <person name="Gao C."/>
            <person name="Wu H."/>
            <person name="Li Y."/>
            <person name="Cui Y."/>
            <person name="Guo X."/>
            <person name="Zheng S."/>
            <person name="Wang B."/>
            <person name="Yu K."/>
            <person name="Liang Q."/>
            <person name="Yang W."/>
            <person name="Lou X."/>
            <person name="Chen J."/>
            <person name="Feng M."/>
            <person name="Jian J."/>
            <person name="Zhang X."/>
            <person name="Luo G."/>
            <person name="Jiang Y."/>
            <person name="Liu J."/>
            <person name="Wang Z."/>
            <person name="Sha Y."/>
            <person name="Zhang B."/>
            <person name="Wu H."/>
            <person name="Tang D."/>
            <person name="Shen Q."/>
            <person name="Xue P."/>
            <person name="Zou S."/>
            <person name="Wang X."/>
            <person name="Liu X."/>
            <person name="Wang F."/>
            <person name="Yang Y."/>
            <person name="An X."/>
            <person name="Dong Z."/>
            <person name="Zhang K."/>
            <person name="Zhang X."/>
            <person name="Luo M.C."/>
            <person name="Dvorak J."/>
            <person name="Tong Y."/>
            <person name="Wang J."/>
            <person name="Yang H."/>
            <person name="Li Z."/>
            <person name="Wang D."/>
            <person name="Zhang A."/>
            <person name="Wang J."/>
        </authorList>
    </citation>
    <scope>NUCLEOTIDE SEQUENCE</scope>
    <source>
        <strain evidence="3">cv. G1812</strain>
    </source>
</reference>
<protein>
    <recommendedName>
        <fullName evidence="4">Secreted protein</fullName>
    </recommendedName>
</protein>
<sequence length="122" mass="13309">MAMKKTSTLCCSFVAALVVVMAATLLLSSCDAHKEVSNTYLICTVSEIRRFSTQLLCRWMILLLLLCRRRATPTTSRTAPITGARSSAAACGRRRCPEPSVTTEATAAAPLVELRRNDSRCL</sequence>
<reference evidence="2" key="3">
    <citation type="submission" date="2022-06" db="UniProtKB">
        <authorList>
            <consortium name="EnsemblPlants"/>
        </authorList>
    </citation>
    <scope>IDENTIFICATION</scope>
</reference>
<dbReference type="AlphaFoldDB" id="A0A8R7PNL6"/>
<dbReference type="Gramene" id="TuG1812G0300000739.01.T01">
    <property type="protein sequence ID" value="TuG1812G0300000739.01.T01.cds466603"/>
    <property type="gene ID" value="TuG1812G0300000739.01"/>
</dbReference>
<evidence type="ECO:0008006" key="4">
    <source>
        <dbReference type="Google" id="ProtNLM"/>
    </source>
</evidence>
<evidence type="ECO:0000313" key="2">
    <source>
        <dbReference type="EnsemblPlants" id="TuG1812G0300000739.01.T01.cds466603"/>
    </source>
</evidence>
<keyword evidence="1" id="KW-0732">Signal</keyword>
<evidence type="ECO:0000313" key="3">
    <source>
        <dbReference type="Proteomes" id="UP000015106"/>
    </source>
</evidence>